<dbReference type="EMBL" id="UZWD01000076">
    <property type="protein sequence ID" value="VDS06817.1"/>
    <property type="molecule type" value="Genomic_DNA"/>
</dbReference>
<name>A0A447IH43_9HYPH</name>
<organism evidence="1 2">
    <name type="scientific">Devosia equisanguinis</name>
    <dbReference type="NCBI Taxonomy" id="2490941"/>
    <lineage>
        <taxon>Bacteria</taxon>
        <taxon>Pseudomonadati</taxon>
        <taxon>Pseudomonadota</taxon>
        <taxon>Alphaproteobacteria</taxon>
        <taxon>Hyphomicrobiales</taxon>
        <taxon>Devosiaceae</taxon>
        <taxon>Devosia</taxon>
    </lineage>
</organism>
<dbReference type="AlphaFoldDB" id="A0A447IH43"/>
<evidence type="ECO:0000313" key="1">
    <source>
        <dbReference type="EMBL" id="VDS06817.1"/>
    </source>
</evidence>
<sequence length="122" mass="13293">MAYFLAVYTMKPESLAGFYARSKAEQDAIDAEGLPKWEAWEQRNAQALVNRGGMVGKTLRVSKAGIAPASNDFCGYVVVEAETIEAAADLFRDHPHFSVFPGDTVDLMPFLAGPDLENKPAL</sequence>
<accession>A0A447IH43</accession>
<dbReference type="OrthoDB" id="5294869at2"/>
<gene>
    <name evidence="1" type="ORF">DEVEQU_03982</name>
</gene>
<dbReference type="Proteomes" id="UP000268844">
    <property type="component" value="Unassembled WGS sequence"/>
</dbReference>
<proteinExistence type="predicted"/>
<dbReference type="RefSeq" id="WP_126152327.1">
    <property type="nucleotide sequence ID" value="NZ_JBHTMH010000001.1"/>
</dbReference>
<keyword evidence="2" id="KW-1185">Reference proteome</keyword>
<protein>
    <recommendedName>
        <fullName evidence="3">YCII-related domain-containing protein</fullName>
    </recommendedName>
</protein>
<reference evidence="1 2" key="1">
    <citation type="submission" date="2018-12" db="EMBL/GenBank/DDBJ databases">
        <authorList>
            <person name="Criscuolo A."/>
        </authorList>
    </citation>
    <scope>NUCLEOTIDE SEQUENCE [LARGE SCALE GENOMIC DNA]</scope>
    <source>
        <strain evidence="1">ACIP1116281</strain>
    </source>
</reference>
<evidence type="ECO:0000313" key="2">
    <source>
        <dbReference type="Proteomes" id="UP000268844"/>
    </source>
</evidence>
<evidence type="ECO:0008006" key="3">
    <source>
        <dbReference type="Google" id="ProtNLM"/>
    </source>
</evidence>